<reference evidence="1 2" key="1">
    <citation type="submission" date="2024-04" db="EMBL/GenBank/DDBJ databases">
        <title>Flavobacterium sp. DGU38 16S ribosomal RNA gene Genome sequencing and assembly.</title>
        <authorList>
            <person name="Park S."/>
        </authorList>
    </citation>
    <scope>NUCLEOTIDE SEQUENCE [LARGE SCALE GENOMIC DNA]</scope>
    <source>
        <strain evidence="1 2">DGU38</strain>
    </source>
</reference>
<name>A0ABU9ISW6_9FLAO</name>
<dbReference type="EMBL" id="JBBYHS010000020">
    <property type="protein sequence ID" value="MEL1255545.1"/>
    <property type="molecule type" value="Genomic_DNA"/>
</dbReference>
<gene>
    <name evidence="1" type="ORF">AAEO57_17270</name>
</gene>
<evidence type="ECO:0000313" key="1">
    <source>
        <dbReference type="EMBL" id="MEL1255545.1"/>
    </source>
</evidence>
<dbReference type="Pfam" id="PF13573">
    <property type="entry name" value="SprB"/>
    <property type="match status" value="2"/>
</dbReference>
<feature type="non-terminal residue" evidence="1">
    <location>
        <position position="954"/>
    </location>
</feature>
<evidence type="ECO:0000313" key="2">
    <source>
        <dbReference type="Proteomes" id="UP001485226"/>
    </source>
</evidence>
<protein>
    <submittedName>
        <fullName evidence="1">SprB repeat-containing protein</fullName>
    </submittedName>
</protein>
<dbReference type="Proteomes" id="UP001485226">
    <property type="component" value="Unassembled WGS sequence"/>
</dbReference>
<feature type="non-terminal residue" evidence="1">
    <location>
        <position position="1"/>
    </location>
</feature>
<accession>A0ABU9ISW6</accession>
<sequence>VAPVAADYVASNSADLNPATNTQWDVWVKDLNGCTVKVDVTLVTDSAPATVTAMGAGCLGTASGYSITATTTGGTGTLSYSINAGASYQTSNVFAITIAGTYVIRVKDSNGCTADSNPVTVAPQLTVSAVLNKDITCTAPALAQITVTPTGGVGPFTYAGSGGSGTFAGNVFTTNTPGNYTFTVTDANLCSASTTTAIVVSPAVNPDITGVSQTQSINCNGENTAAISISIDNTKGLAPFVFNVLNTTTGTNYGTQTSGLAAGDYTITVTDAKGCTDVDNITISQPNPIVVDYDVDPITCGAGGVSLGRIIVNGVTGGTPNYTYHVTGVNGYNQKFNNQPGTSQVFDIVDFGLYELIITDVNGCQKLHQNILVASPPDDLDITVSPSPVVCSGTGSALVAVSSSPTSTIGSGPFYFSLYTGSVPTYPSGTWLAEDAVGSKQTTFNNLIAGVTYTFVVYDADFAHGGTGTGCYYFETSKFPIGTNSSITVTPVVANNITCKGNTDGNVSFTINHTYGVDTPITYQIYSSQSVTPVGGIVNATVPASGLVVNNFGALPLGNYFILVTETAGATNAGCSATSAPFNITESAIDLLASASKIKNVNCNEDGVIAAFAKDGTAPYTYQYLLASVTAPTASTAGWTTNTTFATSITGNYIVYVKDAYGCITTAAVTLDADDAPTVIPPTASVCYDGSNPFTITFSGTVDPDVAGGATYSVNGSAFQSSPSFTFNAAGTYNLVIKDGNGCTADVDYIVYPMLNLSASLTKELDCTPSPAAVVTLTATGGNTTPTASYTYEVSFNGGGFVSASNPYYATTAGNYLFRVTDANNTTLCQTTTSFDLDPIPTTVFNTSVTNVSCNGGADGTITVNVTGGEGPYKYSLDGGLTEQGSNTLTGLTAGTAYVVTVRNARNCTLNSAPVTITEPGLLAATAVVTPFGCSTTNVAQPAVVTVTASSGTG</sequence>
<comment type="caution">
    <text evidence="1">The sequence shown here is derived from an EMBL/GenBank/DDBJ whole genome shotgun (WGS) entry which is preliminary data.</text>
</comment>
<proteinExistence type="predicted"/>
<keyword evidence="2" id="KW-1185">Reference proteome</keyword>
<organism evidence="1 2">
    <name type="scientific">Flavobacterium calami</name>
    <dbReference type="NCBI Taxonomy" id="3139144"/>
    <lineage>
        <taxon>Bacteria</taxon>
        <taxon>Pseudomonadati</taxon>
        <taxon>Bacteroidota</taxon>
        <taxon>Flavobacteriia</taxon>
        <taxon>Flavobacteriales</taxon>
        <taxon>Flavobacteriaceae</taxon>
        <taxon>Flavobacterium</taxon>
    </lineage>
</organism>
<dbReference type="InterPro" id="IPR025667">
    <property type="entry name" value="SprB_repeat"/>
</dbReference>